<dbReference type="RefSeq" id="WP_060783576.1">
    <property type="nucleotide sequence ID" value="NZ_CP014135.1"/>
</dbReference>
<dbReference type="AlphaFoldDB" id="A0A0X1T5N9"/>
<dbReference type="Proteomes" id="UP000063229">
    <property type="component" value="Chromosome"/>
</dbReference>
<proteinExistence type="predicted"/>
<reference evidence="2 3" key="1">
    <citation type="submission" date="2016-01" db="EMBL/GenBank/DDBJ databases">
        <authorList>
            <person name="McClelland M."/>
            <person name="Jain A."/>
            <person name="Saraogi P."/>
            <person name="Mendelson R."/>
            <person name="Westerman R."/>
            <person name="SanMiguel P."/>
            <person name="Csonka L."/>
        </authorList>
    </citation>
    <scope>NUCLEOTIDE SEQUENCE [LARGE SCALE GENOMIC DNA]</scope>
    <source>
        <strain evidence="2 3">NCPPB 2472</strain>
    </source>
</reference>
<feature type="transmembrane region" description="Helical" evidence="1">
    <location>
        <begin position="77"/>
        <end position="95"/>
    </location>
</feature>
<sequence>MNVFILLRTRHALRFLPVIITTFSTLVIAWICGVLVTQAFLEKFSTLGWRDINRLSVLLSVVIFLGSCFITVETKKLLITFTGLNGLVIAVFTGFLEGNRWLGLFSLLGGALGLGLLGSRRFSRAMAACAALTRARQRKTEQLVELKLAEYMAFVPYITRFTWVLGLVCLSAILSLVIAIPLLLPQFFAFNLQELEFILSGQAATVLVLSWCCFLQFRGHIWPVWILFLSLIASFSINLMLLQETRYTLVALLALGVCVLGLWVISSRKYRRAISVMLVRDRVRRRLTLLERQLLSPAKRKES</sequence>
<feature type="transmembrane region" description="Helical" evidence="1">
    <location>
        <begin position="161"/>
        <end position="185"/>
    </location>
</feature>
<evidence type="ECO:0000313" key="2">
    <source>
        <dbReference type="EMBL" id="AMB87370.1"/>
    </source>
</evidence>
<keyword evidence="1" id="KW-1133">Transmembrane helix</keyword>
<organism evidence="2 3">
    <name type="scientific">Pseudomonas agarici</name>
    <dbReference type="NCBI Taxonomy" id="46677"/>
    <lineage>
        <taxon>Bacteria</taxon>
        <taxon>Pseudomonadati</taxon>
        <taxon>Pseudomonadota</taxon>
        <taxon>Gammaproteobacteria</taxon>
        <taxon>Pseudomonadales</taxon>
        <taxon>Pseudomonadaceae</taxon>
        <taxon>Pseudomonas</taxon>
    </lineage>
</organism>
<keyword evidence="3" id="KW-1185">Reference proteome</keyword>
<accession>A0A0X1T5N9</accession>
<evidence type="ECO:0000256" key="1">
    <source>
        <dbReference type="SAM" id="Phobius"/>
    </source>
</evidence>
<feature type="transmembrane region" description="Helical" evidence="1">
    <location>
        <begin position="197"/>
        <end position="215"/>
    </location>
</feature>
<dbReference type="STRING" id="46677.AWM79_19535"/>
<feature type="transmembrane region" description="Helical" evidence="1">
    <location>
        <begin position="247"/>
        <end position="265"/>
    </location>
</feature>
<feature type="transmembrane region" description="Helical" evidence="1">
    <location>
        <begin position="52"/>
        <end position="70"/>
    </location>
</feature>
<dbReference type="EMBL" id="CP014135">
    <property type="protein sequence ID" value="AMB87370.1"/>
    <property type="molecule type" value="Genomic_DNA"/>
</dbReference>
<dbReference type="KEGG" id="pagb:AWM79_19535"/>
<feature type="transmembrane region" description="Helical" evidence="1">
    <location>
        <begin position="101"/>
        <end position="118"/>
    </location>
</feature>
<feature type="transmembrane region" description="Helical" evidence="1">
    <location>
        <begin position="222"/>
        <end position="241"/>
    </location>
</feature>
<gene>
    <name evidence="2" type="ORF">AWM79_19535</name>
</gene>
<protein>
    <submittedName>
        <fullName evidence="2">Uncharacterized protein</fullName>
    </submittedName>
</protein>
<keyword evidence="1" id="KW-0812">Transmembrane</keyword>
<keyword evidence="1" id="KW-0472">Membrane</keyword>
<feature type="transmembrane region" description="Helical" evidence="1">
    <location>
        <begin position="12"/>
        <end position="40"/>
    </location>
</feature>
<name>A0A0X1T5N9_PSEAA</name>
<evidence type="ECO:0000313" key="3">
    <source>
        <dbReference type="Proteomes" id="UP000063229"/>
    </source>
</evidence>